<dbReference type="AlphaFoldDB" id="A0A542XQK7"/>
<keyword evidence="5" id="KW-1185">Reference proteome</keyword>
<evidence type="ECO:0000256" key="1">
    <source>
        <dbReference type="SAM" id="MobiDB-lite"/>
    </source>
</evidence>
<protein>
    <submittedName>
        <fullName evidence="3">Uncharacterized protein</fullName>
    </submittedName>
</protein>
<accession>A0A542XQK7</accession>
<dbReference type="GeneID" id="93772526"/>
<dbReference type="Proteomes" id="UP000677457">
    <property type="component" value="Unassembled WGS sequence"/>
</dbReference>
<evidence type="ECO:0000313" key="3">
    <source>
        <dbReference type="EMBL" id="TQL38135.1"/>
    </source>
</evidence>
<comment type="caution">
    <text evidence="3">The sequence shown here is derived from an EMBL/GenBank/DDBJ whole genome shotgun (WGS) entry which is preliminary data.</text>
</comment>
<evidence type="ECO:0000313" key="5">
    <source>
        <dbReference type="Proteomes" id="UP000677457"/>
    </source>
</evidence>
<evidence type="ECO:0000313" key="2">
    <source>
        <dbReference type="EMBL" id="GIM86600.1"/>
    </source>
</evidence>
<organism evidence="3 4">
    <name type="scientific">Salinispora arenicola</name>
    <dbReference type="NCBI Taxonomy" id="168697"/>
    <lineage>
        <taxon>Bacteria</taxon>
        <taxon>Bacillati</taxon>
        <taxon>Actinomycetota</taxon>
        <taxon>Actinomycetes</taxon>
        <taxon>Micromonosporales</taxon>
        <taxon>Micromonosporaceae</taxon>
        <taxon>Salinispora</taxon>
    </lineage>
</organism>
<reference evidence="2 5" key="2">
    <citation type="submission" date="2021-03" db="EMBL/GenBank/DDBJ databases">
        <title>Whole genome shotgun sequence of Salinispora arenicola NBRC 105043.</title>
        <authorList>
            <person name="Komaki H."/>
            <person name="Tamura T."/>
        </authorList>
    </citation>
    <scope>NUCLEOTIDE SEQUENCE [LARGE SCALE GENOMIC DNA]</scope>
    <source>
        <strain evidence="2 5">NBRC 105043</strain>
    </source>
</reference>
<proteinExistence type="predicted"/>
<reference evidence="3 4" key="1">
    <citation type="submission" date="2019-06" db="EMBL/GenBank/DDBJ databases">
        <title>Sequencing the genomes of 1000 actinobacteria strains.</title>
        <authorList>
            <person name="Klenk H.-P."/>
        </authorList>
    </citation>
    <scope>NUCLEOTIDE SEQUENCE [LARGE SCALE GENOMIC DNA]</scope>
    <source>
        <strain evidence="3 4">DSM 44819</strain>
    </source>
</reference>
<feature type="region of interest" description="Disordered" evidence="1">
    <location>
        <begin position="47"/>
        <end position="69"/>
    </location>
</feature>
<feature type="compositionally biased region" description="Basic and acidic residues" evidence="1">
    <location>
        <begin position="54"/>
        <end position="63"/>
    </location>
</feature>
<name>A0A542XQK7_SALAC</name>
<dbReference type="RefSeq" id="WP_142116514.1">
    <property type="nucleotide sequence ID" value="NZ_BOQM01000026.1"/>
</dbReference>
<dbReference type="EMBL" id="VFOL01000001">
    <property type="protein sequence ID" value="TQL38135.1"/>
    <property type="molecule type" value="Genomic_DNA"/>
</dbReference>
<dbReference type="Proteomes" id="UP000315983">
    <property type="component" value="Unassembled WGS sequence"/>
</dbReference>
<sequence length="69" mass="6712">MTSAAVLGSERDGAAEPLAGVPGPGAGDGTVGLDADYGTAGLDADYGTAGLDADSTRPTRHTDGFFIAN</sequence>
<evidence type="ECO:0000313" key="4">
    <source>
        <dbReference type="Proteomes" id="UP000315983"/>
    </source>
</evidence>
<feature type="region of interest" description="Disordered" evidence="1">
    <location>
        <begin position="1"/>
        <end position="34"/>
    </location>
</feature>
<dbReference type="EMBL" id="BOQM01000026">
    <property type="protein sequence ID" value="GIM86600.1"/>
    <property type="molecule type" value="Genomic_DNA"/>
</dbReference>
<gene>
    <name evidence="3" type="ORF">FB564_3318</name>
    <name evidence="2" type="ORF">Sar04_33360</name>
</gene>